<evidence type="ECO:0000313" key="3">
    <source>
        <dbReference type="Proteomes" id="UP000615446"/>
    </source>
</evidence>
<accession>A0A8H3M7U8</accession>
<protein>
    <recommendedName>
        <fullName evidence="4">Extracellular membrane protein CFEM domain-containing protein</fullName>
    </recommendedName>
</protein>
<evidence type="ECO:0008006" key="4">
    <source>
        <dbReference type="Google" id="ProtNLM"/>
    </source>
</evidence>
<proteinExistence type="predicted"/>
<name>A0A8H3M7U8_9GLOM</name>
<evidence type="ECO:0000313" key="2">
    <source>
        <dbReference type="EMBL" id="GET00368.1"/>
    </source>
</evidence>
<dbReference type="AlphaFoldDB" id="A0A8H3M7U8"/>
<keyword evidence="1" id="KW-0732">Signal</keyword>
<dbReference type="Proteomes" id="UP000615446">
    <property type="component" value="Unassembled WGS sequence"/>
</dbReference>
<evidence type="ECO:0000256" key="1">
    <source>
        <dbReference type="SAM" id="SignalP"/>
    </source>
</evidence>
<feature type="signal peptide" evidence="1">
    <location>
        <begin position="1"/>
        <end position="23"/>
    </location>
</feature>
<gene>
    <name evidence="2" type="ORF">RCL2_002682500</name>
</gene>
<organism evidence="2 3">
    <name type="scientific">Rhizophagus clarus</name>
    <dbReference type="NCBI Taxonomy" id="94130"/>
    <lineage>
        <taxon>Eukaryota</taxon>
        <taxon>Fungi</taxon>
        <taxon>Fungi incertae sedis</taxon>
        <taxon>Mucoromycota</taxon>
        <taxon>Glomeromycotina</taxon>
        <taxon>Glomeromycetes</taxon>
        <taxon>Glomerales</taxon>
        <taxon>Glomeraceae</taxon>
        <taxon>Rhizophagus</taxon>
    </lineage>
</organism>
<comment type="caution">
    <text evidence="2">The sequence shown here is derived from an EMBL/GenBank/DDBJ whole genome shotgun (WGS) entry which is preliminary data.</text>
</comment>
<feature type="chain" id="PRO_5034508095" description="Extracellular membrane protein CFEM domain-containing protein" evidence="1">
    <location>
        <begin position="24"/>
        <end position="91"/>
    </location>
</feature>
<reference evidence="2" key="1">
    <citation type="submission" date="2019-10" db="EMBL/GenBank/DDBJ databases">
        <title>Conservation and host-specific expression of non-tandemly repeated heterogenous ribosome RNA gene in arbuscular mycorrhizal fungi.</title>
        <authorList>
            <person name="Maeda T."/>
            <person name="Kobayashi Y."/>
            <person name="Nakagawa T."/>
            <person name="Ezawa T."/>
            <person name="Yamaguchi K."/>
            <person name="Bino T."/>
            <person name="Nishimoto Y."/>
            <person name="Shigenobu S."/>
            <person name="Kawaguchi M."/>
        </authorList>
    </citation>
    <scope>NUCLEOTIDE SEQUENCE</scope>
    <source>
        <strain evidence="2">HR1</strain>
    </source>
</reference>
<dbReference type="EMBL" id="BLAL01000285">
    <property type="protein sequence ID" value="GET00368.1"/>
    <property type="molecule type" value="Genomic_DNA"/>
</dbReference>
<sequence length="91" mass="9918">MKKTFAMLILFVIFALSFQQAYAKCNCITQDVIECETKCECKLGLLICKKTFESTTCLSNANGPACQDTTCINGLGNSTGEAPRTDTVLFC</sequence>